<dbReference type="Gene3D" id="3.40.50.12580">
    <property type="match status" value="1"/>
</dbReference>
<keyword evidence="1" id="KW-1133">Transmembrane helix</keyword>
<reference evidence="3" key="1">
    <citation type="submission" date="2016-11" db="EMBL/GenBank/DDBJ databases">
        <authorList>
            <person name="Varghese N."/>
            <person name="Submissions S."/>
        </authorList>
    </citation>
    <scope>NUCLEOTIDE SEQUENCE [LARGE SCALE GENOMIC DNA]</scope>
    <source>
        <strain evidence="3">DSM 19978</strain>
    </source>
</reference>
<proteinExistence type="predicted"/>
<protein>
    <submittedName>
        <fullName evidence="2">CDP-Glycerol:Poly(Glycerophosphate) glycerophosphotransferase</fullName>
    </submittedName>
</protein>
<keyword evidence="1" id="KW-0812">Transmembrane</keyword>
<dbReference type="STRING" id="468056.SAMN05443549_103377"/>
<keyword evidence="3" id="KW-1185">Reference proteome</keyword>
<accession>A0A1M5J6S2</accession>
<dbReference type="RefSeq" id="WP_244534354.1">
    <property type="nucleotide sequence ID" value="NZ_FQWB01000003.1"/>
</dbReference>
<dbReference type="InterPro" id="IPR043148">
    <property type="entry name" value="TagF_C"/>
</dbReference>
<keyword evidence="2" id="KW-0808">Transferase</keyword>
<name>A0A1M5J6S2_9FLAO</name>
<dbReference type="AlphaFoldDB" id="A0A1M5J6S2"/>
<dbReference type="InterPro" id="IPR007554">
    <property type="entry name" value="Glycerophosphate_synth"/>
</dbReference>
<dbReference type="Proteomes" id="UP000184516">
    <property type="component" value="Unassembled WGS sequence"/>
</dbReference>
<evidence type="ECO:0000313" key="2">
    <source>
        <dbReference type="EMBL" id="SHG35703.1"/>
    </source>
</evidence>
<gene>
    <name evidence="2" type="ORF">SAMN05443549_103377</name>
</gene>
<evidence type="ECO:0000256" key="1">
    <source>
        <dbReference type="SAM" id="Phobius"/>
    </source>
</evidence>
<feature type="transmembrane region" description="Helical" evidence="1">
    <location>
        <begin position="20"/>
        <end position="40"/>
    </location>
</feature>
<evidence type="ECO:0000313" key="3">
    <source>
        <dbReference type="Proteomes" id="UP000184516"/>
    </source>
</evidence>
<organism evidence="2 3">
    <name type="scientific">Flavobacterium fluvii</name>
    <dbReference type="NCBI Taxonomy" id="468056"/>
    <lineage>
        <taxon>Bacteria</taxon>
        <taxon>Pseudomonadati</taxon>
        <taxon>Bacteroidota</taxon>
        <taxon>Flavobacteriia</taxon>
        <taxon>Flavobacteriales</taxon>
        <taxon>Flavobacteriaceae</taxon>
        <taxon>Flavobacterium</taxon>
    </lineage>
</organism>
<keyword evidence="1" id="KW-0472">Membrane</keyword>
<dbReference type="GO" id="GO:0016020">
    <property type="term" value="C:membrane"/>
    <property type="evidence" value="ECO:0007669"/>
    <property type="project" value="InterPro"/>
</dbReference>
<dbReference type="EMBL" id="FQWB01000003">
    <property type="protein sequence ID" value="SHG35703.1"/>
    <property type="molecule type" value="Genomic_DNA"/>
</dbReference>
<dbReference type="Pfam" id="PF04464">
    <property type="entry name" value="Glyphos_transf"/>
    <property type="match status" value="1"/>
</dbReference>
<dbReference type="SUPFAM" id="SSF53756">
    <property type="entry name" value="UDP-Glycosyltransferase/glycogen phosphorylase"/>
    <property type="match status" value="1"/>
</dbReference>
<sequence>MKNISELVATIKRYVPTKVWGVFVKVYGLIYYNHFYNLYLIKKAPARHRKALEKVRKKEKIKVAFFLIHESVWKYDLLFNLMLKHPRLEPIIFVCPAMDYGMKNMLFEMDKTFESFKSKGYDVIKTFDIGTGKYLDVKKNYSPDIIFYTNPYSGLQGHRFFIKRFPKTLTCYVPYAVMTTNYEFFYNLDFHNLVWKIFSETPIHKKIAVQKQRKKGRNHIVTGYPGFDQLLINKNPKDVWENKNPTLKKIIWAPHHSMTELNKVSNFLEYYDLFLELADSYSDKLQIAFKPHPLLRVKLEKDSNWGKEKTDMYYNKWINLENGQFENAEYADLFLTSDALIHDCGSFMSEYLITGKPSLFMVRNESVMEDWSEFGIKAVSAHYQSRNKKQLIDFIEGVVLNEKDWMKEERNTFVQSILIPKNKLTASENILHYLESQIFQ</sequence>
<dbReference type="GO" id="GO:0047355">
    <property type="term" value="F:CDP-glycerol glycerophosphotransferase activity"/>
    <property type="evidence" value="ECO:0007669"/>
    <property type="project" value="InterPro"/>
</dbReference>